<protein>
    <submittedName>
        <fullName evidence="2">Uncharacterized protein</fullName>
    </submittedName>
</protein>
<gene>
    <name evidence="2" type="ORF">CYMTET_31858</name>
</gene>
<proteinExistence type="predicted"/>
<comment type="caution">
    <text evidence="2">The sequence shown here is derived from an EMBL/GenBank/DDBJ whole genome shotgun (WGS) entry which is preliminary data.</text>
</comment>
<name>A0AAE0FFZ8_9CHLO</name>
<organism evidence="2 3">
    <name type="scientific">Cymbomonas tetramitiformis</name>
    <dbReference type="NCBI Taxonomy" id="36881"/>
    <lineage>
        <taxon>Eukaryota</taxon>
        <taxon>Viridiplantae</taxon>
        <taxon>Chlorophyta</taxon>
        <taxon>Pyramimonadophyceae</taxon>
        <taxon>Pyramimonadales</taxon>
        <taxon>Pyramimonadaceae</taxon>
        <taxon>Cymbomonas</taxon>
    </lineage>
</organism>
<feature type="compositionally biased region" description="Basic and acidic residues" evidence="1">
    <location>
        <begin position="196"/>
        <end position="206"/>
    </location>
</feature>
<keyword evidence="3" id="KW-1185">Reference proteome</keyword>
<dbReference type="EMBL" id="LGRX02018958">
    <property type="protein sequence ID" value="KAK3259132.1"/>
    <property type="molecule type" value="Genomic_DNA"/>
</dbReference>
<dbReference type="AlphaFoldDB" id="A0AAE0FFZ8"/>
<evidence type="ECO:0000313" key="2">
    <source>
        <dbReference type="EMBL" id="KAK3259132.1"/>
    </source>
</evidence>
<accession>A0AAE0FFZ8</accession>
<evidence type="ECO:0000256" key="1">
    <source>
        <dbReference type="SAM" id="MobiDB-lite"/>
    </source>
</evidence>
<feature type="compositionally biased region" description="Basic residues" evidence="1">
    <location>
        <begin position="269"/>
        <end position="279"/>
    </location>
</feature>
<feature type="region of interest" description="Disordered" evidence="1">
    <location>
        <begin position="74"/>
        <end position="105"/>
    </location>
</feature>
<feature type="compositionally biased region" description="Polar residues" evidence="1">
    <location>
        <begin position="255"/>
        <end position="267"/>
    </location>
</feature>
<sequence length="340" mass="36462">MRMKSRVGPSADAPSLAYMQFGNRDQAKAGVCASADAPSLSYRGIRNRQQAKGSQGGHIRGCALPLITRNLKQAAGERQPGSAHPRMRPPSHAGEPETAGAVGESQGGYIRRCALPPRLKDGQSRAYFPDWEYVNNTAKRWAVTFEDGDVRLLWASDLKLIDRTRAFDTVAPAGGAGGATQEPGGDGSLDEDIEDSSEKSEGDKSQEGGAASDPDSDEDALLDRPLSSRRRKRQSLARDSEPAQGASAPVAGDATATTVPNNTSAPSTKKGRPRKRRNPPPRSEHDHGADADLVDDLEQEEHVADPTDLGVGNGTKMKFHSTEWKLNTGRVICPRLSYCI</sequence>
<dbReference type="Proteomes" id="UP001190700">
    <property type="component" value="Unassembled WGS sequence"/>
</dbReference>
<evidence type="ECO:0000313" key="3">
    <source>
        <dbReference type="Proteomes" id="UP001190700"/>
    </source>
</evidence>
<feature type="region of interest" description="Disordered" evidence="1">
    <location>
        <begin position="170"/>
        <end position="292"/>
    </location>
</feature>
<reference evidence="2 3" key="1">
    <citation type="journal article" date="2015" name="Genome Biol. Evol.">
        <title>Comparative Genomics of a Bacterivorous Green Alga Reveals Evolutionary Causalities and Consequences of Phago-Mixotrophic Mode of Nutrition.</title>
        <authorList>
            <person name="Burns J.A."/>
            <person name="Paasch A."/>
            <person name="Narechania A."/>
            <person name="Kim E."/>
        </authorList>
    </citation>
    <scope>NUCLEOTIDE SEQUENCE [LARGE SCALE GENOMIC DNA]</scope>
    <source>
        <strain evidence="2 3">PLY_AMNH</strain>
    </source>
</reference>